<name>A0ACA9P534_9GLOM</name>
<feature type="non-terminal residue" evidence="1">
    <location>
        <position position="1"/>
    </location>
</feature>
<proteinExistence type="predicted"/>
<keyword evidence="2" id="KW-1185">Reference proteome</keyword>
<dbReference type="Proteomes" id="UP000789920">
    <property type="component" value="Unassembled WGS sequence"/>
</dbReference>
<feature type="non-terminal residue" evidence="1">
    <location>
        <position position="56"/>
    </location>
</feature>
<organism evidence="1 2">
    <name type="scientific">Racocetra persica</name>
    <dbReference type="NCBI Taxonomy" id="160502"/>
    <lineage>
        <taxon>Eukaryota</taxon>
        <taxon>Fungi</taxon>
        <taxon>Fungi incertae sedis</taxon>
        <taxon>Mucoromycota</taxon>
        <taxon>Glomeromycotina</taxon>
        <taxon>Glomeromycetes</taxon>
        <taxon>Diversisporales</taxon>
        <taxon>Gigasporaceae</taxon>
        <taxon>Racocetra</taxon>
    </lineage>
</organism>
<comment type="caution">
    <text evidence="1">The sequence shown here is derived from an EMBL/GenBank/DDBJ whole genome shotgun (WGS) entry which is preliminary data.</text>
</comment>
<dbReference type="EMBL" id="CAJVQC010018348">
    <property type="protein sequence ID" value="CAG8692711.1"/>
    <property type="molecule type" value="Genomic_DNA"/>
</dbReference>
<accession>A0ACA9P534</accession>
<evidence type="ECO:0000313" key="2">
    <source>
        <dbReference type="Proteomes" id="UP000789920"/>
    </source>
</evidence>
<evidence type="ECO:0000313" key="1">
    <source>
        <dbReference type="EMBL" id="CAG8692711.1"/>
    </source>
</evidence>
<gene>
    <name evidence="1" type="ORF">RPERSI_LOCUS9630</name>
</gene>
<reference evidence="1" key="1">
    <citation type="submission" date="2021-06" db="EMBL/GenBank/DDBJ databases">
        <authorList>
            <person name="Kallberg Y."/>
            <person name="Tangrot J."/>
            <person name="Rosling A."/>
        </authorList>
    </citation>
    <scope>NUCLEOTIDE SEQUENCE</scope>
    <source>
        <strain evidence="1">MA461A</strain>
    </source>
</reference>
<protein>
    <submittedName>
        <fullName evidence="1">11123_t:CDS:1</fullName>
    </submittedName>
</protein>
<sequence length="56" mass="6818">VCQQENWTNKDIRASKENPRGFVKWCEQEFVTTLEKKKLHLNINNKIVDRDLHHRE</sequence>